<evidence type="ECO:0000256" key="2">
    <source>
        <dbReference type="SAM" id="Phobius"/>
    </source>
</evidence>
<evidence type="ECO:0000313" key="3">
    <source>
        <dbReference type="EMBL" id="PKA66961.1"/>
    </source>
</evidence>
<protein>
    <submittedName>
        <fullName evidence="3">Uncharacterized protein</fullName>
    </submittedName>
</protein>
<dbReference type="Proteomes" id="UP000236161">
    <property type="component" value="Unassembled WGS sequence"/>
</dbReference>
<dbReference type="OrthoDB" id="2018140at2759"/>
<sequence length="387" mass="43106">MEEEIDARSLIRLGEVHWQRTTERSTGDEQQRDPPATSNREIHRRRATERSTGDEKQRSRVFRLIQMSQMIGAMAGGKAIILALALLAVQMPHVFPFPNTVPAFLWSRLEQGYFNYFCDSGIKEALKEMNRSPNGKIEEFVNYQTISPKDLAKFVLLKGGWASFMCCGQNFHQNVDVAVVFVGKELLTSHISRRNHEDPVLLDLLKSSFMNSNLSVAFPYISVTDEKDTLENSLISGFIENCGHGLEVKHIAYMESCSLEGENLKKLHGMHSFEDFIGQKKESGVSGATDLVIFCGGCAQESKQTGEGKVLSKIVNLLEQSGSTYTILYASDPYRSYPDASDLAMRFLAEGNDSTNSTRCDGVCQLKSTLLEGFFVAVQSVCHINGS</sequence>
<keyword evidence="2" id="KW-0812">Transmembrane</keyword>
<dbReference type="PANTHER" id="PTHR35285:SF1">
    <property type="entry name" value="2-C-METHYL-D-ERYTHRITOL 4-PHOSPHATE CYTIDYLYLTRANSFERASE"/>
    <property type="match status" value="1"/>
</dbReference>
<feature type="region of interest" description="Disordered" evidence="1">
    <location>
        <begin position="19"/>
        <end position="55"/>
    </location>
</feature>
<name>A0A2I0BGQ0_9ASPA</name>
<feature type="transmembrane region" description="Helical" evidence="2">
    <location>
        <begin position="70"/>
        <end position="89"/>
    </location>
</feature>
<evidence type="ECO:0000256" key="1">
    <source>
        <dbReference type="SAM" id="MobiDB-lite"/>
    </source>
</evidence>
<feature type="compositionally biased region" description="Basic and acidic residues" evidence="1">
    <location>
        <begin position="19"/>
        <end position="32"/>
    </location>
</feature>
<accession>A0A2I0BGQ0</accession>
<proteinExistence type="predicted"/>
<dbReference type="STRING" id="1088818.A0A2I0BGQ0"/>
<dbReference type="EMBL" id="KZ451883">
    <property type="protein sequence ID" value="PKA66961.1"/>
    <property type="molecule type" value="Genomic_DNA"/>
</dbReference>
<keyword evidence="2" id="KW-0472">Membrane</keyword>
<reference evidence="3 4" key="1">
    <citation type="journal article" date="2017" name="Nature">
        <title>The Apostasia genome and the evolution of orchids.</title>
        <authorList>
            <person name="Zhang G.Q."/>
            <person name="Liu K.W."/>
            <person name="Li Z."/>
            <person name="Lohaus R."/>
            <person name="Hsiao Y.Y."/>
            <person name="Niu S.C."/>
            <person name="Wang J.Y."/>
            <person name="Lin Y.C."/>
            <person name="Xu Q."/>
            <person name="Chen L.J."/>
            <person name="Yoshida K."/>
            <person name="Fujiwara S."/>
            <person name="Wang Z.W."/>
            <person name="Zhang Y.Q."/>
            <person name="Mitsuda N."/>
            <person name="Wang M."/>
            <person name="Liu G.H."/>
            <person name="Pecoraro L."/>
            <person name="Huang H.X."/>
            <person name="Xiao X.J."/>
            <person name="Lin M."/>
            <person name="Wu X.Y."/>
            <person name="Wu W.L."/>
            <person name="Chen Y.Y."/>
            <person name="Chang S.B."/>
            <person name="Sakamoto S."/>
            <person name="Ohme-Takagi M."/>
            <person name="Yagi M."/>
            <person name="Zeng S.J."/>
            <person name="Shen C.Y."/>
            <person name="Yeh C.M."/>
            <person name="Luo Y.B."/>
            <person name="Tsai W.C."/>
            <person name="Van de Peer Y."/>
            <person name="Liu Z.J."/>
        </authorList>
    </citation>
    <scope>NUCLEOTIDE SEQUENCE [LARGE SCALE GENOMIC DNA]</scope>
    <source>
        <strain evidence="4">cv. Shenzhen</strain>
        <tissue evidence="3">Stem</tissue>
    </source>
</reference>
<gene>
    <name evidence="3" type="ORF">AXF42_Ash004451</name>
</gene>
<dbReference type="PANTHER" id="PTHR35285">
    <property type="entry name" value="2-C-METHYL-D-ERYTHRITOL 4-PHOSPHATE CYTIDYLYLTRANSFERASE"/>
    <property type="match status" value="1"/>
</dbReference>
<evidence type="ECO:0000313" key="4">
    <source>
        <dbReference type="Proteomes" id="UP000236161"/>
    </source>
</evidence>
<organism evidence="3 4">
    <name type="scientific">Apostasia shenzhenica</name>
    <dbReference type="NCBI Taxonomy" id="1088818"/>
    <lineage>
        <taxon>Eukaryota</taxon>
        <taxon>Viridiplantae</taxon>
        <taxon>Streptophyta</taxon>
        <taxon>Embryophyta</taxon>
        <taxon>Tracheophyta</taxon>
        <taxon>Spermatophyta</taxon>
        <taxon>Magnoliopsida</taxon>
        <taxon>Liliopsida</taxon>
        <taxon>Asparagales</taxon>
        <taxon>Orchidaceae</taxon>
        <taxon>Apostasioideae</taxon>
        <taxon>Apostasia</taxon>
    </lineage>
</organism>
<keyword evidence="4" id="KW-1185">Reference proteome</keyword>
<keyword evidence="2" id="KW-1133">Transmembrane helix</keyword>
<dbReference type="AlphaFoldDB" id="A0A2I0BGQ0"/>